<evidence type="ECO:0000256" key="3">
    <source>
        <dbReference type="ARBA" id="ARBA00022691"/>
    </source>
</evidence>
<dbReference type="PANTHER" id="PTHR42912">
    <property type="entry name" value="METHYLTRANSFERASE"/>
    <property type="match status" value="1"/>
</dbReference>
<dbReference type="EMBL" id="SMLM01000003">
    <property type="protein sequence ID" value="TFZ00986.1"/>
    <property type="molecule type" value="Genomic_DNA"/>
</dbReference>
<accession>A0A4Z0BNU8</accession>
<evidence type="ECO:0000259" key="4">
    <source>
        <dbReference type="Pfam" id="PF08241"/>
    </source>
</evidence>
<dbReference type="InterPro" id="IPR050508">
    <property type="entry name" value="Methyltransf_Superfamily"/>
</dbReference>
<dbReference type="PANTHER" id="PTHR42912:SF93">
    <property type="entry name" value="N6-ADENOSINE-METHYLTRANSFERASE TMT1A"/>
    <property type="match status" value="1"/>
</dbReference>
<dbReference type="RefSeq" id="WP_135265322.1">
    <property type="nucleotide sequence ID" value="NZ_SMLM01000003.1"/>
</dbReference>
<dbReference type="Gene3D" id="3.40.50.150">
    <property type="entry name" value="Vaccinia Virus protein VP39"/>
    <property type="match status" value="1"/>
</dbReference>
<dbReference type="Pfam" id="PF08241">
    <property type="entry name" value="Methyltransf_11"/>
    <property type="match status" value="1"/>
</dbReference>
<dbReference type="Proteomes" id="UP000298180">
    <property type="component" value="Unassembled WGS sequence"/>
</dbReference>
<keyword evidence="2 5" id="KW-0808">Transferase</keyword>
<feature type="domain" description="Methyltransferase type 11" evidence="4">
    <location>
        <begin position="51"/>
        <end position="148"/>
    </location>
</feature>
<keyword evidence="3" id="KW-0949">S-adenosyl-L-methionine</keyword>
<evidence type="ECO:0000256" key="1">
    <source>
        <dbReference type="ARBA" id="ARBA00022603"/>
    </source>
</evidence>
<evidence type="ECO:0000256" key="2">
    <source>
        <dbReference type="ARBA" id="ARBA00022679"/>
    </source>
</evidence>
<dbReference type="GO" id="GO:0032259">
    <property type="term" value="P:methylation"/>
    <property type="evidence" value="ECO:0007669"/>
    <property type="project" value="UniProtKB-KW"/>
</dbReference>
<dbReference type="PROSITE" id="PS01184">
    <property type="entry name" value="UBIE_2"/>
    <property type="match status" value="1"/>
</dbReference>
<dbReference type="SUPFAM" id="SSF53335">
    <property type="entry name" value="S-adenosyl-L-methionine-dependent methyltransferases"/>
    <property type="match status" value="1"/>
</dbReference>
<reference evidence="5 6" key="1">
    <citation type="submission" date="2019-03" db="EMBL/GenBank/DDBJ databases">
        <title>Ramlibacter henchirensis DSM 14656, whole genome shotgun sequence.</title>
        <authorList>
            <person name="Zhang X."/>
            <person name="Feng G."/>
            <person name="Zhu H."/>
        </authorList>
    </citation>
    <scope>NUCLEOTIDE SEQUENCE [LARGE SCALE GENOMIC DNA]</scope>
    <source>
        <strain evidence="5 6">DSM 14656</strain>
    </source>
</reference>
<gene>
    <name evidence="5" type="ORF">EZ313_18240</name>
</gene>
<dbReference type="InterPro" id="IPR013216">
    <property type="entry name" value="Methyltransf_11"/>
</dbReference>
<dbReference type="GO" id="GO:0008757">
    <property type="term" value="F:S-adenosylmethionine-dependent methyltransferase activity"/>
    <property type="evidence" value="ECO:0007669"/>
    <property type="project" value="InterPro"/>
</dbReference>
<keyword evidence="1 5" id="KW-0489">Methyltransferase</keyword>
<protein>
    <submittedName>
        <fullName evidence="5">Class I SAM-dependent methyltransferase</fullName>
    </submittedName>
</protein>
<dbReference type="InterPro" id="IPR029063">
    <property type="entry name" value="SAM-dependent_MTases_sf"/>
</dbReference>
<dbReference type="AlphaFoldDB" id="A0A4Z0BNU8"/>
<comment type="caution">
    <text evidence="5">The sequence shown here is derived from an EMBL/GenBank/DDBJ whole genome shotgun (WGS) entry which is preliminary data.</text>
</comment>
<evidence type="ECO:0000313" key="5">
    <source>
        <dbReference type="EMBL" id="TFZ00986.1"/>
    </source>
</evidence>
<sequence length="235" mass="26750">MHHSTALHVPETAFGKWFLKTETWRVHVLERAVADLVRLIPDRQPAYPVVVDVGCGSGYSLPKLAQRFSPRDLVGVDIDPEMLAAARDEAARAGVPVRLLEASSTLMPLQDSSADLLFCHQTFHHLVEQEAALAEFFRVLKPGGILLFAESTRRYIHSWIIRALFRHPMDVQRSAPEYIDMLRRAGFRVPESSISYPYLWWSRSDLGILERWFGIRPRAQREETLLNLVAIKPAA</sequence>
<name>A0A4Z0BNU8_9BURK</name>
<evidence type="ECO:0000313" key="6">
    <source>
        <dbReference type="Proteomes" id="UP000298180"/>
    </source>
</evidence>
<dbReference type="CDD" id="cd02440">
    <property type="entry name" value="AdoMet_MTases"/>
    <property type="match status" value="1"/>
</dbReference>
<keyword evidence="6" id="KW-1185">Reference proteome</keyword>
<organism evidence="5 6">
    <name type="scientific">Ramlibacter henchirensis</name>
    <dbReference type="NCBI Taxonomy" id="204072"/>
    <lineage>
        <taxon>Bacteria</taxon>
        <taxon>Pseudomonadati</taxon>
        <taxon>Pseudomonadota</taxon>
        <taxon>Betaproteobacteria</taxon>
        <taxon>Burkholderiales</taxon>
        <taxon>Comamonadaceae</taxon>
        <taxon>Ramlibacter</taxon>
    </lineage>
</organism>
<dbReference type="OrthoDB" id="108476at2"/>
<dbReference type="InterPro" id="IPR023576">
    <property type="entry name" value="UbiE/COQ5_MeTrFase_CS"/>
</dbReference>
<proteinExistence type="predicted"/>